<dbReference type="CDD" id="cd06261">
    <property type="entry name" value="TM_PBP2"/>
    <property type="match status" value="1"/>
</dbReference>
<evidence type="ECO:0000313" key="9">
    <source>
        <dbReference type="EMBL" id="MBJ3776806.1"/>
    </source>
</evidence>
<evidence type="ECO:0000256" key="4">
    <source>
        <dbReference type="ARBA" id="ARBA00022692"/>
    </source>
</evidence>
<keyword evidence="10" id="KW-1185">Reference proteome</keyword>
<comment type="caution">
    <text evidence="9">The sequence shown here is derived from an EMBL/GenBank/DDBJ whole genome shotgun (WGS) entry which is preliminary data.</text>
</comment>
<dbReference type="InterPro" id="IPR035906">
    <property type="entry name" value="MetI-like_sf"/>
</dbReference>
<dbReference type="Proteomes" id="UP000609531">
    <property type="component" value="Unassembled WGS sequence"/>
</dbReference>
<dbReference type="GO" id="GO:0055085">
    <property type="term" value="P:transmembrane transport"/>
    <property type="evidence" value="ECO:0007669"/>
    <property type="project" value="InterPro"/>
</dbReference>
<evidence type="ECO:0000256" key="3">
    <source>
        <dbReference type="ARBA" id="ARBA00022475"/>
    </source>
</evidence>
<name>A0A934IKT2_9HYPH</name>
<reference evidence="9" key="1">
    <citation type="submission" date="2020-12" db="EMBL/GenBank/DDBJ databases">
        <title>Bacterial taxonomy.</title>
        <authorList>
            <person name="Pan X."/>
        </authorList>
    </citation>
    <scope>NUCLEOTIDE SEQUENCE</scope>
    <source>
        <strain evidence="9">B2012</strain>
    </source>
</reference>
<feature type="transmembrane region" description="Helical" evidence="7">
    <location>
        <begin position="272"/>
        <end position="298"/>
    </location>
</feature>
<sequence>MGAFILKRLFQAFIAVFGVLTFVFFLQRLTGDPVALLAPVNTTAEDLERIRHSLGLDRPLIVQYLDFLWGVVRLDLGRSLAQSIPVSDLIWSRLPYTLWLAVSSLVFALVLGVPLGVIMAVWRRHKLMAIPSTIVLAGQSLPTFWSGIMFILIFAVGLGWLPSSGARTPNSVILPMVALGLFSMATFARVMRTAMIDELSKDYIRTARAKGVPKNAMIARHLMRNSLIPLITMLALELANLLAGAAVVETVFAWPGLGQLAVQSIGARDFPVVQGVVLLGAVTAISLNFLADVLYGAVDPRIRVGRGG</sequence>
<comment type="subcellular location">
    <subcellularLocation>
        <location evidence="1 7">Cell membrane</location>
        <topology evidence="1 7">Multi-pass membrane protein</topology>
    </subcellularLocation>
</comment>
<evidence type="ECO:0000259" key="8">
    <source>
        <dbReference type="PROSITE" id="PS50928"/>
    </source>
</evidence>
<feature type="transmembrane region" description="Helical" evidence="7">
    <location>
        <begin position="96"/>
        <end position="122"/>
    </location>
</feature>
<dbReference type="InterPro" id="IPR000515">
    <property type="entry name" value="MetI-like"/>
</dbReference>
<keyword evidence="3" id="KW-1003">Cell membrane</keyword>
<feature type="domain" description="ABC transmembrane type-1" evidence="8">
    <location>
        <begin position="94"/>
        <end position="291"/>
    </location>
</feature>
<feature type="transmembrane region" description="Helical" evidence="7">
    <location>
        <begin position="12"/>
        <end position="30"/>
    </location>
</feature>
<organism evidence="9 10">
    <name type="scientific">Acuticoccus mangrovi</name>
    <dbReference type="NCBI Taxonomy" id="2796142"/>
    <lineage>
        <taxon>Bacteria</taxon>
        <taxon>Pseudomonadati</taxon>
        <taxon>Pseudomonadota</taxon>
        <taxon>Alphaproteobacteria</taxon>
        <taxon>Hyphomicrobiales</taxon>
        <taxon>Amorphaceae</taxon>
        <taxon>Acuticoccus</taxon>
    </lineage>
</organism>
<keyword evidence="2 7" id="KW-0813">Transport</keyword>
<dbReference type="SUPFAM" id="SSF161098">
    <property type="entry name" value="MetI-like"/>
    <property type="match status" value="1"/>
</dbReference>
<comment type="similarity">
    <text evidence="7">Belongs to the binding-protein-dependent transport system permease family.</text>
</comment>
<dbReference type="InterPro" id="IPR045621">
    <property type="entry name" value="BPD_transp_1_N"/>
</dbReference>
<dbReference type="PROSITE" id="PS50928">
    <property type="entry name" value="ABC_TM1"/>
    <property type="match status" value="1"/>
</dbReference>
<accession>A0A934IKT2</accession>
<dbReference type="PANTHER" id="PTHR43163">
    <property type="entry name" value="DIPEPTIDE TRANSPORT SYSTEM PERMEASE PROTEIN DPPB-RELATED"/>
    <property type="match status" value="1"/>
</dbReference>
<dbReference type="GO" id="GO:0005886">
    <property type="term" value="C:plasma membrane"/>
    <property type="evidence" value="ECO:0007669"/>
    <property type="project" value="UniProtKB-SubCell"/>
</dbReference>
<evidence type="ECO:0000256" key="7">
    <source>
        <dbReference type="RuleBase" id="RU363032"/>
    </source>
</evidence>
<dbReference type="Pfam" id="PF19300">
    <property type="entry name" value="BPD_transp_1_N"/>
    <property type="match status" value="1"/>
</dbReference>
<keyword evidence="5 7" id="KW-1133">Transmembrane helix</keyword>
<dbReference type="PANTHER" id="PTHR43163:SF6">
    <property type="entry name" value="DIPEPTIDE TRANSPORT SYSTEM PERMEASE PROTEIN DPPB-RELATED"/>
    <property type="match status" value="1"/>
</dbReference>
<feature type="transmembrane region" description="Helical" evidence="7">
    <location>
        <begin position="227"/>
        <end position="252"/>
    </location>
</feature>
<dbReference type="EMBL" id="JAEKJA010000011">
    <property type="protein sequence ID" value="MBJ3776806.1"/>
    <property type="molecule type" value="Genomic_DNA"/>
</dbReference>
<dbReference type="AlphaFoldDB" id="A0A934IKT2"/>
<gene>
    <name evidence="9" type="ORF">JCR33_13955</name>
</gene>
<evidence type="ECO:0000313" key="10">
    <source>
        <dbReference type="Proteomes" id="UP000609531"/>
    </source>
</evidence>
<dbReference type="RefSeq" id="WP_198882712.1">
    <property type="nucleotide sequence ID" value="NZ_JAEKJA010000011.1"/>
</dbReference>
<keyword evidence="4 7" id="KW-0812">Transmembrane</keyword>
<evidence type="ECO:0000256" key="1">
    <source>
        <dbReference type="ARBA" id="ARBA00004651"/>
    </source>
</evidence>
<protein>
    <submittedName>
        <fullName evidence="9">ABC transporter permease</fullName>
    </submittedName>
</protein>
<dbReference type="Gene3D" id="1.10.3720.10">
    <property type="entry name" value="MetI-like"/>
    <property type="match status" value="1"/>
</dbReference>
<feature type="transmembrane region" description="Helical" evidence="7">
    <location>
        <begin position="172"/>
        <end position="191"/>
    </location>
</feature>
<evidence type="ECO:0000256" key="5">
    <source>
        <dbReference type="ARBA" id="ARBA00022989"/>
    </source>
</evidence>
<dbReference type="Pfam" id="PF00528">
    <property type="entry name" value="BPD_transp_1"/>
    <property type="match status" value="1"/>
</dbReference>
<feature type="transmembrane region" description="Helical" evidence="7">
    <location>
        <begin position="134"/>
        <end position="160"/>
    </location>
</feature>
<keyword evidence="6 7" id="KW-0472">Membrane</keyword>
<evidence type="ECO:0000256" key="6">
    <source>
        <dbReference type="ARBA" id="ARBA00023136"/>
    </source>
</evidence>
<proteinExistence type="inferred from homology"/>
<evidence type="ECO:0000256" key="2">
    <source>
        <dbReference type="ARBA" id="ARBA00022448"/>
    </source>
</evidence>